<evidence type="ECO:0000313" key="6">
    <source>
        <dbReference type="EMBL" id="CAA9444795.1"/>
    </source>
</evidence>
<protein>
    <recommendedName>
        <fullName evidence="5">HTH lysR-type domain-containing protein</fullName>
    </recommendedName>
</protein>
<dbReference type="InterPro" id="IPR036390">
    <property type="entry name" value="WH_DNA-bd_sf"/>
</dbReference>
<dbReference type="InterPro" id="IPR036388">
    <property type="entry name" value="WH-like_DNA-bd_sf"/>
</dbReference>
<evidence type="ECO:0000256" key="1">
    <source>
        <dbReference type="ARBA" id="ARBA00009437"/>
    </source>
</evidence>
<dbReference type="PROSITE" id="PS50931">
    <property type="entry name" value="HTH_LYSR"/>
    <property type="match status" value="1"/>
</dbReference>
<dbReference type="GO" id="GO:0003700">
    <property type="term" value="F:DNA-binding transcription factor activity"/>
    <property type="evidence" value="ECO:0007669"/>
    <property type="project" value="InterPro"/>
</dbReference>
<dbReference type="Gene3D" id="3.40.190.290">
    <property type="match status" value="1"/>
</dbReference>
<dbReference type="SUPFAM" id="SSF46785">
    <property type="entry name" value="Winged helix' DNA-binding domain"/>
    <property type="match status" value="1"/>
</dbReference>
<dbReference type="AlphaFoldDB" id="A0A6J4QS11"/>
<accession>A0A6J4QS11</accession>
<dbReference type="PANTHER" id="PTHR30126:SF39">
    <property type="entry name" value="HTH-TYPE TRANSCRIPTIONAL REGULATOR CYSL"/>
    <property type="match status" value="1"/>
</dbReference>
<dbReference type="PRINTS" id="PR00039">
    <property type="entry name" value="HTHLYSR"/>
</dbReference>
<sequence length="291" mass="30329">MGLSIHGLRVYLCILECGSLSAAGRELGMSQPAVSNHLHTLEERFGVALITRGRPLRATPAGECLAEHARRVLDGVFALEAEMACHTAPHGPLMVGASSTPGELLMPGLVTEFSARYPDVALELRIYDTDEAIAALLGREIETAVVGHEVDDPRLLGTVVGYDLLTPVVAASDRLAGAKISPEDLADRPFVLRERGSGTRQVAEEGLAAVGVKPSVAMELGSNAAVAGAVAAGAGVGVVPLRTMGTQGNIKRVEVRGLALSRPFVLVTEVGRTLSPAAEAFVATCTGKERL</sequence>
<evidence type="ECO:0000256" key="2">
    <source>
        <dbReference type="ARBA" id="ARBA00023015"/>
    </source>
</evidence>
<dbReference type="GO" id="GO:0000976">
    <property type="term" value="F:transcription cis-regulatory region binding"/>
    <property type="evidence" value="ECO:0007669"/>
    <property type="project" value="TreeGrafter"/>
</dbReference>
<comment type="similarity">
    <text evidence="1">Belongs to the LysR transcriptional regulatory family.</text>
</comment>
<dbReference type="PANTHER" id="PTHR30126">
    <property type="entry name" value="HTH-TYPE TRANSCRIPTIONAL REGULATOR"/>
    <property type="match status" value="1"/>
</dbReference>
<name>A0A6J4QS11_9ACTN</name>
<keyword evidence="4" id="KW-0804">Transcription</keyword>
<dbReference type="InterPro" id="IPR005119">
    <property type="entry name" value="LysR_subst-bd"/>
</dbReference>
<dbReference type="EMBL" id="CADCVF010000007">
    <property type="protein sequence ID" value="CAA9444795.1"/>
    <property type="molecule type" value="Genomic_DNA"/>
</dbReference>
<evidence type="ECO:0000256" key="4">
    <source>
        <dbReference type="ARBA" id="ARBA00023163"/>
    </source>
</evidence>
<evidence type="ECO:0000259" key="5">
    <source>
        <dbReference type="PROSITE" id="PS50931"/>
    </source>
</evidence>
<organism evidence="6">
    <name type="scientific">uncultured Rubrobacteraceae bacterium</name>
    <dbReference type="NCBI Taxonomy" id="349277"/>
    <lineage>
        <taxon>Bacteria</taxon>
        <taxon>Bacillati</taxon>
        <taxon>Actinomycetota</taxon>
        <taxon>Rubrobacteria</taxon>
        <taxon>Rubrobacterales</taxon>
        <taxon>Rubrobacteraceae</taxon>
        <taxon>environmental samples</taxon>
    </lineage>
</organism>
<evidence type="ECO:0000256" key="3">
    <source>
        <dbReference type="ARBA" id="ARBA00023125"/>
    </source>
</evidence>
<keyword evidence="3" id="KW-0238">DNA-binding</keyword>
<dbReference type="Gene3D" id="1.10.10.10">
    <property type="entry name" value="Winged helix-like DNA-binding domain superfamily/Winged helix DNA-binding domain"/>
    <property type="match status" value="1"/>
</dbReference>
<dbReference type="Pfam" id="PF00126">
    <property type="entry name" value="HTH_1"/>
    <property type="match status" value="1"/>
</dbReference>
<dbReference type="Pfam" id="PF03466">
    <property type="entry name" value="LysR_substrate"/>
    <property type="match status" value="1"/>
</dbReference>
<dbReference type="SUPFAM" id="SSF53850">
    <property type="entry name" value="Periplasmic binding protein-like II"/>
    <property type="match status" value="1"/>
</dbReference>
<feature type="domain" description="HTH lysR-type" evidence="5">
    <location>
        <begin position="3"/>
        <end position="59"/>
    </location>
</feature>
<gene>
    <name evidence="6" type="ORF">AVDCRST_MAG58-295</name>
</gene>
<keyword evidence="2" id="KW-0805">Transcription regulation</keyword>
<proteinExistence type="inferred from homology"/>
<reference evidence="6" key="1">
    <citation type="submission" date="2020-02" db="EMBL/GenBank/DDBJ databases">
        <authorList>
            <person name="Meier V. D."/>
        </authorList>
    </citation>
    <scope>NUCLEOTIDE SEQUENCE</scope>
    <source>
        <strain evidence="6">AVDCRST_MAG58</strain>
    </source>
</reference>
<dbReference type="InterPro" id="IPR000847">
    <property type="entry name" value="LysR_HTH_N"/>
</dbReference>